<dbReference type="Pfam" id="PF00078">
    <property type="entry name" value="RVT_1"/>
    <property type="match status" value="1"/>
</dbReference>
<evidence type="ECO:0000313" key="3">
    <source>
        <dbReference type="EMBL" id="TVZ74945.1"/>
    </source>
</evidence>
<dbReference type="AlphaFoldDB" id="A0A559TK00"/>
<accession>A0A559TK00</accession>
<protein>
    <submittedName>
        <fullName evidence="3">Group II intron reverse transcriptase/maturase</fullName>
    </submittedName>
</protein>
<feature type="domain" description="Reverse transcriptase" evidence="2">
    <location>
        <begin position="49"/>
        <end position="288"/>
    </location>
</feature>
<evidence type="ECO:0000259" key="2">
    <source>
        <dbReference type="PROSITE" id="PS50878"/>
    </source>
</evidence>
<dbReference type="GO" id="GO:0003964">
    <property type="term" value="F:RNA-directed DNA polymerase activity"/>
    <property type="evidence" value="ECO:0007669"/>
    <property type="project" value="UniProtKB-KW"/>
</dbReference>
<keyword evidence="3" id="KW-0808">Transferase</keyword>
<dbReference type="Pfam" id="PF08388">
    <property type="entry name" value="GIIM"/>
    <property type="match status" value="1"/>
</dbReference>
<dbReference type="InterPro" id="IPR030931">
    <property type="entry name" value="Group_II_RT_mat"/>
</dbReference>
<comment type="caution">
    <text evidence="3">The sequence shown here is derived from an EMBL/GenBank/DDBJ whole genome shotgun (WGS) entry which is preliminary data.</text>
</comment>
<dbReference type="SUPFAM" id="SSF56672">
    <property type="entry name" value="DNA/RNA polymerases"/>
    <property type="match status" value="1"/>
</dbReference>
<dbReference type="PANTHER" id="PTHR34047">
    <property type="entry name" value="NUCLEAR INTRON MATURASE 1, MITOCHONDRIAL-RELATED"/>
    <property type="match status" value="1"/>
</dbReference>
<reference evidence="3 4" key="1">
    <citation type="submission" date="2019-06" db="EMBL/GenBank/DDBJ databases">
        <title>Pac Bio to generate improved reference genome sequences for organisms with transposon mutant libraries (support for FEBA project).</title>
        <authorList>
            <person name="Blow M."/>
        </authorList>
    </citation>
    <scope>NUCLEOTIDE SEQUENCE [LARGE SCALE GENOMIC DNA]</scope>
    <source>
        <strain evidence="3 4">USDA 1844</strain>
    </source>
</reference>
<organism evidence="3 4">
    <name type="scientific">Rhizobium mongolense USDA 1844</name>
    <dbReference type="NCBI Taxonomy" id="1079460"/>
    <lineage>
        <taxon>Bacteria</taxon>
        <taxon>Pseudomonadati</taxon>
        <taxon>Pseudomonadota</taxon>
        <taxon>Alphaproteobacteria</taxon>
        <taxon>Hyphomicrobiales</taxon>
        <taxon>Rhizobiaceae</taxon>
        <taxon>Rhizobium/Agrobacterium group</taxon>
        <taxon>Rhizobium</taxon>
    </lineage>
</organism>
<evidence type="ECO:0000313" key="4">
    <source>
        <dbReference type="Proteomes" id="UP000319824"/>
    </source>
</evidence>
<evidence type="ECO:0000256" key="1">
    <source>
        <dbReference type="ARBA" id="ARBA00034120"/>
    </source>
</evidence>
<dbReference type="NCBIfam" id="TIGR04416">
    <property type="entry name" value="group_II_RT_mat"/>
    <property type="match status" value="1"/>
</dbReference>
<keyword evidence="3" id="KW-0695">RNA-directed DNA polymerase</keyword>
<name>A0A559TK00_9HYPH</name>
<dbReference type="InterPro" id="IPR051083">
    <property type="entry name" value="GrpII_Intron_Splice-Mob/Def"/>
</dbReference>
<comment type="similarity">
    <text evidence="1">Belongs to the bacterial reverse transcriptase family.</text>
</comment>
<dbReference type="PANTHER" id="PTHR34047:SF3">
    <property type="entry name" value="BLR2052 PROTEIN"/>
    <property type="match status" value="1"/>
</dbReference>
<dbReference type="PROSITE" id="PS50878">
    <property type="entry name" value="RT_POL"/>
    <property type="match status" value="1"/>
</dbReference>
<dbReference type="CDD" id="cd01651">
    <property type="entry name" value="RT_G2_intron"/>
    <property type="match status" value="1"/>
</dbReference>
<dbReference type="Proteomes" id="UP000319824">
    <property type="component" value="Unassembled WGS sequence"/>
</dbReference>
<dbReference type="EMBL" id="VISO01000001">
    <property type="protein sequence ID" value="TVZ74945.1"/>
    <property type="molecule type" value="Genomic_DNA"/>
</dbReference>
<keyword evidence="3" id="KW-0548">Nucleotidyltransferase</keyword>
<proteinExistence type="inferred from homology"/>
<dbReference type="InterPro" id="IPR000477">
    <property type="entry name" value="RT_dom"/>
</dbReference>
<sequence length="419" mass="48759">MDRAKQYDIPKREVWEAYKRVRANQGAAGVDGQTIADFEADLSNNLYKLWNRMSSGSYFPPPVRRVDIPKADGKTRPLGIPTVADRVAQMVVKRFLEPLLEPQFHRDSYGYRPGKSALDAVGMARQRCWRHAWVLDLDIRALFDSIDTNLLMRAVRKHTDCPWVLMYIERWLKAPVQMADGSLIGRDRGTPQGGVISPVLANLFLHYAFDMWMQRNHPDIPFERYADDAICHCQTEEQAVALRDALEKRFADCGLTLHPEKTKIVYCKDDDRRGSHSNHKFDFLGYTFRPRLARRRGGKVGVSFSPAASDKALKIIRQTVRGWSLHERSDKALDDLARMFNMHIRGWINYYGRFYPSALYPTLRHIDVSLARWANRKFKSMRRHRRRAVQWLERIARRQTRLFAHWSLLFGRGRTMGAV</sequence>
<dbReference type="InterPro" id="IPR013597">
    <property type="entry name" value="Mat_intron_G2"/>
</dbReference>
<gene>
    <name evidence="3" type="ORF">BCL32_0286</name>
</gene>
<dbReference type="InterPro" id="IPR043502">
    <property type="entry name" value="DNA/RNA_pol_sf"/>
</dbReference>